<dbReference type="Proteomes" id="UP001497623">
    <property type="component" value="Unassembled WGS sequence"/>
</dbReference>
<evidence type="ECO:0000256" key="3">
    <source>
        <dbReference type="ARBA" id="ARBA00023157"/>
    </source>
</evidence>
<organism evidence="5 6">
    <name type="scientific">Meganyctiphanes norvegica</name>
    <name type="common">Northern krill</name>
    <name type="synonym">Thysanopoda norvegica</name>
    <dbReference type="NCBI Taxonomy" id="48144"/>
    <lineage>
        <taxon>Eukaryota</taxon>
        <taxon>Metazoa</taxon>
        <taxon>Ecdysozoa</taxon>
        <taxon>Arthropoda</taxon>
        <taxon>Crustacea</taxon>
        <taxon>Multicrustacea</taxon>
        <taxon>Malacostraca</taxon>
        <taxon>Eumalacostraca</taxon>
        <taxon>Eucarida</taxon>
        <taxon>Euphausiacea</taxon>
        <taxon>Euphausiidae</taxon>
        <taxon>Meganyctiphanes</taxon>
    </lineage>
</organism>
<keyword evidence="6" id="KW-1185">Reference proteome</keyword>
<evidence type="ECO:0000259" key="4">
    <source>
        <dbReference type="PROSITE" id="PS51406"/>
    </source>
</evidence>
<dbReference type="PANTHER" id="PTHR47221:SF7">
    <property type="entry name" value="FIBRINOGEN BETA CHAIN"/>
    <property type="match status" value="1"/>
</dbReference>
<dbReference type="GO" id="GO:0005577">
    <property type="term" value="C:fibrinogen complex"/>
    <property type="evidence" value="ECO:0007669"/>
    <property type="project" value="TreeGrafter"/>
</dbReference>
<dbReference type="GO" id="GO:0005201">
    <property type="term" value="F:extracellular matrix structural constituent"/>
    <property type="evidence" value="ECO:0007669"/>
    <property type="project" value="TreeGrafter"/>
</dbReference>
<comment type="subcellular location">
    <subcellularLocation>
        <location evidence="1">Secreted</location>
    </subcellularLocation>
</comment>
<sequence length="105" mass="11631">MAHGSAEHYLGNDIISALTSQSVNELRVDLEDWDGVTAYAHYQAFHVDANYDYLLQAFSYVGTAGDSLYPVNVGKAFSTFDVDHDDNNGNCAESDHGAWWYKSCT</sequence>
<dbReference type="SUPFAM" id="SSF56496">
    <property type="entry name" value="Fibrinogen C-terminal domain-like"/>
    <property type="match status" value="1"/>
</dbReference>
<evidence type="ECO:0000256" key="2">
    <source>
        <dbReference type="ARBA" id="ARBA00022525"/>
    </source>
</evidence>
<keyword evidence="2" id="KW-0964">Secreted</keyword>
<dbReference type="InterPro" id="IPR014716">
    <property type="entry name" value="Fibrinogen_a/b/g_C_1"/>
</dbReference>
<evidence type="ECO:0000313" key="5">
    <source>
        <dbReference type="EMBL" id="CAL4246995.1"/>
    </source>
</evidence>
<feature type="domain" description="Fibrinogen C-terminal" evidence="4">
    <location>
        <begin position="1"/>
        <end position="105"/>
    </location>
</feature>
<dbReference type="PANTHER" id="PTHR47221">
    <property type="entry name" value="FIBRINOGEN ALPHA CHAIN"/>
    <property type="match status" value="1"/>
</dbReference>
<dbReference type="GO" id="GO:0030674">
    <property type="term" value="F:protein-macromolecule adaptor activity"/>
    <property type="evidence" value="ECO:0007669"/>
    <property type="project" value="TreeGrafter"/>
</dbReference>
<name>A0AAV2SYJ0_MEGNR</name>
<proteinExistence type="predicted"/>
<protein>
    <recommendedName>
        <fullName evidence="4">Fibrinogen C-terminal domain-containing protein</fullName>
    </recommendedName>
</protein>
<evidence type="ECO:0000256" key="1">
    <source>
        <dbReference type="ARBA" id="ARBA00004613"/>
    </source>
</evidence>
<dbReference type="InterPro" id="IPR037579">
    <property type="entry name" value="FIB_ANG-like"/>
</dbReference>
<dbReference type="InterPro" id="IPR002181">
    <property type="entry name" value="Fibrinogen_a/b/g_C_dom"/>
</dbReference>
<dbReference type="Gene3D" id="3.90.215.10">
    <property type="entry name" value="Gamma Fibrinogen, chain A, domain 1"/>
    <property type="match status" value="1"/>
</dbReference>
<reference evidence="5 6" key="1">
    <citation type="submission" date="2024-05" db="EMBL/GenBank/DDBJ databases">
        <authorList>
            <person name="Wallberg A."/>
        </authorList>
    </citation>
    <scope>NUCLEOTIDE SEQUENCE [LARGE SCALE GENOMIC DNA]</scope>
</reference>
<feature type="non-terminal residue" evidence="5">
    <location>
        <position position="105"/>
    </location>
</feature>
<evidence type="ECO:0000313" key="6">
    <source>
        <dbReference type="Proteomes" id="UP001497623"/>
    </source>
</evidence>
<dbReference type="InterPro" id="IPR036056">
    <property type="entry name" value="Fibrinogen-like_C"/>
</dbReference>
<accession>A0AAV2SYJ0</accession>
<keyword evidence="3" id="KW-1015">Disulfide bond</keyword>
<dbReference type="SMART" id="SM00186">
    <property type="entry name" value="FBG"/>
    <property type="match status" value="1"/>
</dbReference>
<dbReference type="GO" id="GO:0034116">
    <property type="term" value="P:positive regulation of heterotypic cell-cell adhesion"/>
    <property type="evidence" value="ECO:0007669"/>
    <property type="project" value="TreeGrafter"/>
</dbReference>
<dbReference type="EMBL" id="CAXKWB010146799">
    <property type="protein sequence ID" value="CAL4246995.1"/>
    <property type="molecule type" value="Genomic_DNA"/>
</dbReference>
<dbReference type="AlphaFoldDB" id="A0AAV2SYJ0"/>
<gene>
    <name evidence="5" type="ORF">MNOR_LOCUS41275</name>
</gene>
<comment type="caution">
    <text evidence="5">The sequence shown here is derived from an EMBL/GenBank/DDBJ whole genome shotgun (WGS) entry which is preliminary data.</text>
</comment>
<dbReference type="PROSITE" id="PS51406">
    <property type="entry name" value="FIBRINOGEN_C_2"/>
    <property type="match status" value="1"/>
</dbReference>
<dbReference type="Pfam" id="PF00147">
    <property type="entry name" value="Fibrinogen_C"/>
    <property type="match status" value="1"/>
</dbReference>